<evidence type="ECO:0000313" key="3">
    <source>
        <dbReference type="Proteomes" id="UP000217431"/>
    </source>
</evidence>
<gene>
    <name evidence="2" type="ORF">PIOMA14_I_1439</name>
</gene>
<name>A0A0S3UKG5_PREIN</name>
<accession>A0A0S3UKG5</accession>
<dbReference type="AlphaFoldDB" id="A0A0S3UKG5"/>
<evidence type="ECO:0000259" key="1">
    <source>
        <dbReference type="Pfam" id="PF12770"/>
    </source>
</evidence>
<dbReference type="Proteomes" id="UP000217431">
    <property type="component" value="Chromosome I"/>
</dbReference>
<dbReference type="EMBL" id="AP014597">
    <property type="protein sequence ID" value="BAU17947.1"/>
    <property type="molecule type" value="Genomic_DNA"/>
</dbReference>
<evidence type="ECO:0000313" key="2">
    <source>
        <dbReference type="EMBL" id="BAU17947.1"/>
    </source>
</evidence>
<proteinExistence type="predicted"/>
<dbReference type="InterPro" id="IPR024983">
    <property type="entry name" value="CHAT_dom"/>
</dbReference>
<protein>
    <recommendedName>
        <fullName evidence="1">CHAT domain-containing protein</fullName>
    </recommendedName>
</protein>
<sequence>MLRYMMKQKTYPQICYIALLGPRDNTMFTNVPPMSVVNSMLFYLGNLPQSMFQFVYGVEYYEKMKHYGLQLGYDLQMIYPDTPQFSIERLLELTKDQPRVILLCTDNEQSIQTYNALFAGKIDIDTLCILYEEVETLWTVQCAKAFNKEKVWKWFYEFAINHYEIDKERLPFSVPILQKEVHDKGYVFSPSRVNTQILNSILGNWGYSKELSDEESIKVKVEASKNALADKDGTARQDLLIEQIKRIRAIETMVAYNDPDKKTIEDQSRAPLVLAMPYTSIDMRKVERSSEMTEEESKMADFIENILGYYYTKNYTVWNSKRFVKTPEEFLLFQSLQSAFIEPRMRLFDLVGLLHCSMRFSPYLRLPIMGKNINSELSFVGIKNIEKLASSPSKNKSIRKAMETIGKKITSEALTPSTVEMLQKSVTQIVAMTDLPIEWMMIDGVPLGFSHDVCRIPETPATGMLSQYVESKFIPFNIPKDILKHTLVIFGNEEDAFVKVQEPVVALSKVLGFKIRKCLTKEAFFNTIKEIDPLLLIVDAHGGVDEDNHQSYLKMGDEVISGDNVVKSDIHPRLVFLSACNTFTTYNTVSTIANAFFQVGAAAVTTSYMPVLIEPATTLYTRLLNNLNIAASQNVHRNWLAFMSHLMRTSYIQAPIYRAVNKDVKIDIDTLTHLTTESMLFRKRTEIYKNLNTNTFTKGLGADYQNIIPHYLMYSTLGRADLIRFETSLKFPDEEENW</sequence>
<feature type="domain" description="CHAT" evidence="1">
    <location>
        <begin position="513"/>
        <end position="628"/>
    </location>
</feature>
<dbReference type="Pfam" id="PF12770">
    <property type="entry name" value="CHAT"/>
    <property type="match status" value="1"/>
</dbReference>
<reference evidence="2 3" key="1">
    <citation type="journal article" date="2016" name="DNA Res.">
        <title>The complete genome sequencing of Prevotella intermedia strain OMA14 and a subsequent fine-scale, intra-species genomic comparison reveal an unusual amplification of conjugative and mobile transposons and identify a novel Prevotella-lineage-specific repeat.</title>
        <authorList>
            <person name="Naito M."/>
            <person name="Ogura Y."/>
            <person name="Itoh T."/>
            <person name="Shoji M."/>
            <person name="Okamoto M."/>
            <person name="Hayashi T."/>
            <person name="Nakayama K."/>
        </authorList>
    </citation>
    <scope>NUCLEOTIDE SEQUENCE [LARGE SCALE GENOMIC DNA]</scope>
    <source>
        <strain evidence="2 3">OMA14</strain>
    </source>
</reference>
<organism evidence="2 3">
    <name type="scientific">Prevotella intermedia</name>
    <dbReference type="NCBI Taxonomy" id="28131"/>
    <lineage>
        <taxon>Bacteria</taxon>
        <taxon>Pseudomonadati</taxon>
        <taxon>Bacteroidota</taxon>
        <taxon>Bacteroidia</taxon>
        <taxon>Bacteroidales</taxon>
        <taxon>Prevotellaceae</taxon>
        <taxon>Prevotella</taxon>
    </lineage>
</organism>